<keyword evidence="1" id="KW-0732">Signal</keyword>
<gene>
    <name evidence="2" type="ORF">GCM10008106_01510</name>
</gene>
<accession>A0A8J3G3Y5</accession>
<evidence type="ECO:0000313" key="3">
    <source>
        <dbReference type="Proteomes" id="UP000642809"/>
    </source>
</evidence>
<organism evidence="2 3">
    <name type="scientific">Mongoliitalea lutea</name>
    <dbReference type="NCBI Taxonomy" id="849756"/>
    <lineage>
        <taxon>Bacteria</taxon>
        <taxon>Pseudomonadati</taxon>
        <taxon>Bacteroidota</taxon>
        <taxon>Cytophagia</taxon>
        <taxon>Cytophagales</taxon>
        <taxon>Cyclobacteriaceae</taxon>
        <taxon>Mongoliitalea</taxon>
    </lineage>
</organism>
<dbReference type="Proteomes" id="UP000642809">
    <property type="component" value="Unassembled WGS sequence"/>
</dbReference>
<proteinExistence type="predicted"/>
<evidence type="ECO:0000313" key="2">
    <source>
        <dbReference type="EMBL" id="GHB24476.1"/>
    </source>
</evidence>
<reference evidence="2" key="2">
    <citation type="submission" date="2020-09" db="EMBL/GenBank/DDBJ databases">
        <authorList>
            <person name="Sun Q."/>
            <person name="Kim S."/>
        </authorList>
    </citation>
    <scope>NUCLEOTIDE SEQUENCE</scope>
    <source>
        <strain evidence="2">KCTC 23224</strain>
    </source>
</reference>
<feature type="signal peptide" evidence="1">
    <location>
        <begin position="1"/>
        <end position="20"/>
    </location>
</feature>
<dbReference type="AlphaFoldDB" id="A0A8J3G3Y5"/>
<keyword evidence="3" id="KW-1185">Reference proteome</keyword>
<evidence type="ECO:0008006" key="4">
    <source>
        <dbReference type="Google" id="ProtNLM"/>
    </source>
</evidence>
<sequence length="301" mass="34710">MKKIFIISILIFLFSDHLLAQDSTFIKINKWLTDKNFAIRQTFDGSKNENKPASISFQENHKTTNDFFNADIAIKLSQLELLKNKGSILLFYPKVEWHKSNDSTDLKNKLDGGLNFEFIPFGLKAPNIANGLPNGKFVIAPYFIGNSSFKRNFINNVYETKLSLQVSLSSNYRFLPGSSIRDKNENFRARYYPYFGIEYNYLPDLVTKGQTEDFSTFFIRFFTEIWVIPQTLQVNIDGTYREIINNSTSLRTSLPILASSVYLYPGKQESLGIGYEYKHGYDNTGTFQLMQISSLKLSWKI</sequence>
<feature type="chain" id="PRO_5035254957" description="MetA-pathway of phenol degradation" evidence="1">
    <location>
        <begin position="21"/>
        <end position="301"/>
    </location>
</feature>
<evidence type="ECO:0000256" key="1">
    <source>
        <dbReference type="SAM" id="SignalP"/>
    </source>
</evidence>
<comment type="caution">
    <text evidence="2">The sequence shown here is derived from an EMBL/GenBank/DDBJ whole genome shotgun (WGS) entry which is preliminary data.</text>
</comment>
<reference evidence="2" key="1">
    <citation type="journal article" date="2014" name="Int. J. Syst. Evol. Microbiol.">
        <title>Complete genome sequence of Corynebacterium casei LMG S-19264T (=DSM 44701T), isolated from a smear-ripened cheese.</title>
        <authorList>
            <consortium name="US DOE Joint Genome Institute (JGI-PGF)"/>
            <person name="Walter F."/>
            <person name="Albersmeier A."/>
            <person name="Kalinowski J."/>
            <person name="Ruckert C."/>
        </authorList>
    </citation>
    <scope>NUCLEOTIDE SEQUENCE</scope>
    <source>
        <strain evidence="2">KCTC 23224</strain>
    </source>
</reference>
<name>A0A8J3G3Y5_9BACT</name>
<dbReference type="RefSeq" id="WP_189578431.1">
    <property type="nucleotide sequence ID" value="NZ_BMYF01000001.1"/>
</dbReference>
<dbReference type="EMBL" id="BMYF01000001">
    <property type="protein sequence ID" value="GHB24476.1"/>
    <property type="molecule type" value="Genomic_DNA"/>
</dbReference>
<protein>
    <recommendedName>
        <fullName evidence="4">MetA-pathway of phenol degradation</fullName>
    </recommendedName>
</protein>